<reference evidence="1" key="1">
    <citation type="journal article" date="2021" name="Proc. Natl. Acad. Sci. U.S.A.">
        <title>A Catalog of Tens of Thousands of Viruses from Human Metagenomes Reveals Hidden Associations with Chronic Diseases.</title>
        <authorList>
            <person name="Tisza M.J."/>
            <person name="Buck C.B."/>
        </authorList>
    </citation>
    <scope>NUCLEOTIDE SEQUENCE</scope>
    <source>
        <strain evidence="1">CtpKu3</strain>
    </source>
</reference>
<proteinExistence type="predicted"/>
<accession>A0A8S5UW17</accession>
<sequence length="44" mass="4703">MAALFISLSNPLEDTSSVGEMVTSPRIGLFQSIFEVKTSISSVL</sequence>
<protein>
    <submittedName>
        <fullName evidence="1">Uncharacterized protein</fullName>
    </submittedName>
</protein>
<dbReference type="EMBL" id="BK016151">
    <property type="protein sequence ID" value="DAF98586.1"/>
    <property type="molecule type" value="Genomic_DNA"/>
</dbReference>
<evidence type="ECO:0000313" key="1">
    <source>
        <dbReference type="EMBL" id="DAF98586.1"/>
    </source>
</evidence>
<name>A0A8S5UW17_9CAUD</name>
<organism evidence="1">
    <name type="scientific">Myoviridae sp. ctpKu3</name>
    <dbReference type="NCBI Taxonomy" id="2825175"/>
    <lineage>
        <taxon>Viruses</taxon>
        <taxon>Duplodnaviria</taxon>
        <taxon>Heunggongvirae</taxon>
        <taxon>Uroviricota</taxon>
        <taxon>Caudoviricetes</taxon>
    </lineage>
</organism>